<evidence type="ECO:0000313" key="2">
    <source>
        <dbReference type="EMBL" id="KIW35798.1"/>
    </source>
</evidence>
<dbReference type="HOGENOM" id="CLU_1525167_0_0_1"/>
<dbReference type="EMBL" id="KN847415">
    <property type="protein sequence ID" value="KIW35798.1"/>
    <property type="molecule type" value="Genomic_DNA"/>
</dbReference>
<dbReference type="AlphaFoldDB" id="A0A0D2CXJ3"/>
<keyword evidence="3" id="KW-1185">Reference proteome</keyword>
<protein>
    <submittedName>
        <fullName evidence="2">Uncharacterized protein</fullName>
    </submittedName>
</protein>
<dbReference type="GeneID" id="27363936"/>
<organism evidence="2 3">
    <name type="scientific">Exophiala oligosperma</name>
    <dbReference type="NCBI Taxonomy" id="215243"/>
    <lineage>
        <taxon>Eukaryota</taxon>
        <taxon>Fungi</taxon>
        <taxon>Dikarya</taxon>
        <taxon>Ascomycota</taxon>
        <taxon>Pezizomycotina</taxon>
        <taxon>Eurotiomycetes</taxon>
        <taxon>Chaetothyriomycetidae</taxon>
        <taxon>Chaetothyriales</taxon>
        <taxon>Herpotrichiellaceae</taxon>
        <taxon>Exophiala</taxon>
    </lineage>
</organism>
<accession>A0A0D2CXJ3</accession>
<sequence length="176" mass="19098">MDLPSKNSHAVCDSFQQYLLKAMNSSAARCYTCLSDDSDSLCQRYPNLGSLIREICGDAEAFIQALSLASVPVPEREQELPPTDGRVDDMCVDSREELAVTVLEPTPTQAEDTLPTEVSDHEQMPSNEDLAGEAVENAQIRRDNGVQAINKSPSAAGATIEAMAKDLRARGPFQPE</sequence>
<dbReference type="Proteomes" id="UP000053342">
    <property type="component" value="Unassembled WGS sequence"/>
</dbReference>
<dbReference type="RefSeq" id="XP_016256014.1">
    <property type="nucleotide sequence ID" value="XM_016413608.1"/>
</dbReference>
<name>A0A0D2CXJ3_9EURO</name>
<proteinExistence type="predicted"/>
<dbReference type="VEuPathDB" id="FungiDB:PV06_11862"/>
<gene>
    <name evidence="2" type="ORF">PV06_11862</name>
</gene>
<evidence type="ECO:0000256" key="1">
    <source>
        <dbReference type="SAM" id="MobiDB-lite"/>
    </source>
</evidence>
<evidence type="ECO:0000313" key="3">
    <source>
        <dbReference type="Proteomes" id="UP000053342"/>
    </source>
</evidence>
<feature type="region of interest" description="Disordered" evidence="1">
    <location>
        <begin position="106"/>
        <end position="125"/>
    </location>
</feature>
<reference evidence="2 3" key="1">
    <citation type="submission" date="2015-01" db="EMBL/GenBank/DDBJ databases">
        <title>The Genome Sequence of Exophiala oligosperma CBS72588.</title>
        <authorList>
            <consortium name="The Broad Institute Genomics Platform"/>
            <person name="Cuomo C."/>
            <person name="de Hoog S."/>
            <person name="Gorbushina A."/>
            <person name="Stielow B."/>
            <person name="Teixiera M."/>
            <person name="Abouelleil A."/>
            <person name="Chapman S.B."/>
            <person name="Priest M."/>
            <person name="Young S.K."/>
            <person name="Wortman J."/>
            <person name="Nusbaum C."/>
            <person name="Birren B."/>
        </authorList>
    </citation>
    <scope>NUCLEOTIDE SEQUENCE [LARGE SCALE GENOMIC DNA]</scope>
    <source>
        <strain evidence="2 3">CBS 72588</strain>
    </source>
</reference>